<comment type="caution">
    <text evidence="2">The sequence shown here is derived from an EMBL/GenBank/DDBJ whole genome shotgun (WGS) entry which is preliminary data.</text>
</comment>
<dbReference type="EMBL" id="CAMXCT020005569">
    <property type="protein sequence ID" value="CAL1166146.1"/>
    <property type="molecule type" value="Genomic_DNA"/>
</dbReference>
<dbReference type="EMBL" id="CAMXCT030005569">
    <property type="protein sequence ID" value="CAL4800083.1"/>
    <property type="molecule type" value="Genomic_DNA"/>
</dbReference>
<dbReference type="AlphaFoldDB" id="A0A9P1DMB9"/>
<name>A0A9P1DMB9_9DINO</name>
<keyword evidence="1" id="KW-1133">Transmembrane helix</keyword>
<dbReference type="OrthoDB" id="2014201at2759"/>
<dbReference type="SUPFAM" id="SSF53448">
    <property type="entry name" value="Nucleotide-diphospho-sugar transferases"/>
    <property type="match status" value="1"/>
</dbReference>
<reference evidence="3 4" key="2">
    <citation type="submission" date="2024-05" db="EMBL/GenBank/DDBJ databases">
        <authorList>
            <person name="Chen Y."/>
            <person name="Shah S."/>
            <person name="Dougan E. K."/>
            <person name="Thang M."/>
            <person name="Chan C."/>
        </authorList>
    </citation>
    <scope>NUCLEOTIDE SEQUENCE [LARGE SCALE GENOMIC DNA]</scope>
</reference>
<protein>
    <submittedName>
        <fullName evidence="3">Glycogenin glucosyltransferase</fullName>
    </submittedName>
</protein>
<dbReference type="InterPro" id="IPR029044">
    <property type="entry name" value="Nucleotide-diphossugar_trans"/>
</dbReference>
<gene>
    <name evidence="2" type="ORF">C1SCF055_LOCUS37800</name>
</gene>
<reference evidence="2" key="1">
    <citation type="submission" date="2022-10" db="EMBL/GenBank/DDBJ databases">
        <authorList>
            <person name="Chen Y."/>
            <person name="Dougan E. K."/>
            <person name="Chan C."/>
            <person name="Rhodes N."/>
            <person name="Thang M."/>
        </authorList>
    </citation>
    <scope>NUCLEOTIDE SEQUENCE</scope>
</reference>
<accession>A0A9P1DMB9</accession>
<evidence type="ECO:0000313" key="4">
    <source>
        <dbReference type="Proteomes" id="UP001152797"/>
    </source>
</evidence>
<feature type="transmembrane region" description="Helical" evidence="1">
    <location>
        <begin position="9"/>
        <end position="28"/>
    </location>
</feature>
<dbReference type="PANTHER" id="PTHR11183">
    <property type="entry name" value="GLYCOGENIN SUBFAMILY MEMBER"/>
    <property type="match status" value="1"/>
</dbReference>
<dbReference type="Proteomes" id="UP001152797">
    <property type="component" value="Unassembled WGS sequence"/>
</dbReference>
<keyword evidence="4" id="KW-1185">Reference proteome</keyword>
<evidence type="ECO:0000313" key="2">
    <source>
        <dbReference type="EMBL" id="CAI4012771.1"/>
    </source>
</evidence>
<organism evidence="2">
    <name type="scientific">Cladocopium goreaui</name>
    <dbReference type="NCBI Taxonomy" id="2562237"/>
    <lineage>
        <taxon>Eukaryota</taxon>
        <taxon>Sar</taxon>
        <taxon>Alveolata</taxon>
        <taxon>Dinophyceae</taxon>
        <taxon>Suessiales</taxon>
        <taxon>Symbiodiniaceae</taxon>
        <taxon>Cladocopium</taxon>
    </lineage>
</organism>
<proteinExistence type="predicted"/>
<keyword evidence="1" id="KW-0472">Membrane</keyword>
<dbReference type="Gene3D" id="3.90.550.10">
    <property type="entry name" value="Spore Coat Polysaccharide Biosynthesis Protein SpsA, Chain A"/>
    <property type="match status" value="1"/>
</dbReference>
<keyword evidence="1" id="KW-0812">Transmembrane</keyword>
<evidence type="ECO:0000313" key="3">
    <source>
        <dbReference type="EMBL" id="CAL4800083.1"/>
    </source>
</evidence>
<sequence length="451" mass="51059">MVWQWRRRAVVISLLAVPGVVYNLYLYIPTVQPSLFLFLSSSNRSTGFPEKNTSTSVVSDFSSRRVSTTTSTSSTQLPNTTWSLSSSSSSISVSDTTAINGNPCVREAWATLFSTGVTADWDTAKSYLLATLVLRNSVQKFERCRPHRPFFVLHNQSFSEPDRWATMELSKMGFVDVPLSMEVPYPNPKRPELSIGWLKLAVWNLTTWDRIVVLDADMLAIGPLEGAFFPASHVPPLSLITSPMGAPNSFRSVNIGVMSIQPSARVFETMLRELHSFDHRTNKPDSQDQGWIEMFFKRWGSFGGVYDGAGSCVDAPQFMDLGFATEDGFPWCFHRPEYNAYADASYIEKIRASGASPKLVHWPGILKPWCLKKKQRSVFDEMWWAAAKTSWEALDHSDHPWSIPSSFNCDLHIFSQRKWKMILARRKNLSRVWSRAKSLAETELEPLCQIM</sequence>
<dbReference type="EMBL" id="CAMXCT010005569">
    <property type="protein sequence ID" value="CAI4012771.1"/>
    <property type="molecule type" value="Genomic_DNA"/>
</dbReference>
<evidence type="ECO:0000256" key="1">
    <source>
        <dbReference type="SAM" id="Phobius"/>
    </source>
</evidence>
<dbReference type="InterPro" id="IPR050587">
    <property type="entry name" value="GNT1/Glycosyltrans_8"/>
</dbReference>